<dbReference type="Bgee" id="ENSMGAG00000011271">
    <property type="expression patterns" value="Expressed in liver and 1 other cell type or tissue"/>
</dbReference>
<dbReference type="AlphaFoldDB" id="G1NFI7"/>
<evidence type="ECO:0000256" key="1">
    <source>
        <dbReference type="ARBA" id="ARBA00022614"/>
    </source>
</evidence>
<keyword evidence="4" id="KW-1185">Reference proteome</keyword>
<dbReference type="GeneTree" id="ENSGT00940000158260"/>
<dbReference type="InParanoid" id="G1NFI7"/>
<dbReference type="CDD" id="cd21340">
    <property type="entry name" value="PPP1R42"/>
    <property type="match status" value="1"/>
</dbReference>
<dbReference type="Gene3D" id="3.80.10.10">
    <property type="entry name" value="Ribonuclease Inhibitor"/>
    <property type="match status" value="2"/>
</dbReference>
<reference evidence="3" key="2">
    <citation type="submission" date="2025-08" db="UniProtKB">
        <authorList>
            <consortium name="Ensembl"/>
        </authorList>
    </citation>
    <scope>IDENTIFICATION</scope>
</reference>
<reference evidence="3" key="3">
    <citation type="submission" date="2025-09" db="UniProtKB">
        <authorList>
            <consortium name="Ensembl"/>
        </authorList>
    </citation>
    <scope>IDENTIFICATION</scope>
</reference>
<organism evidence="3 4">
    <name type="scientific">Meleagris gallopavo</name>
    <name type="common">Wild turkey</name>
    <dbReference type="NCBI Taxonomy" id="9103"/>
    <lineage>
        <taxon>Eukaryota</taxon>
        <taxon>Metazoa</taxon>
        <taxon>Chordata</taxon>
        <taxon>Craniata</taxon>
        <taxon>Vertebrata</taxon>
        <taxon>Euteleostomi</taxon>
        <taxon>Archelosauria</taxon>
        <taxon>Archosauria</taxon>
        <taxon>Dinosauria</taxon>
        <taxon>Saurischia</taxon>
        <taxon>Theropoda</taxon>
        <taxon>Coelurosauria</taxon>
        <taxon>Aves</taxon>
        <taxon>Neognathae</taxon>
        <taxon>Galloanserae</taxon>
        <taxon>Galliformes</taxon>
        <taxon>Phasianidae</taxon>
        <taxon>Meleagridinae</taxon>
        <taxon>Meleagris</taxon>
    </lineage>
</organism>
<dbReference type="InterPro" id="IPR032675">
    <property type="entry name" value="LRR_dom_sf"/>
</dbReference>
<dbReference type="FunFam" id="3.80.10.10:FF:000293">
    <property type="entry name" value="Protein phosphatase 1 regulatory subunit 42"/>
    <property type="match status" value="1"/>
</dbReference>
<dbReference type="Proteomes" id="UP000001645">
    <property type="component" value="Chromosome 3"/>
</dbReference>
<keyword evidence="2" id="KW-0677">Repeat</keyword>
<gene>
    <name evidence="3" type="primary">PPP1R42</name>
</gene>
<accession>G1NFI7</accession>
<dbReference type="Ensembl" id="ENSMGAT00000012658.3">
    <property type="protein sequence ID" value="ENSMGAP00000011777.3"/>
    <property type="gene ID" value="ENSMGAG00000011271.3"/>
</dbReference>
<dbReference type="HOGENOM" id="CLU_062444_0_0_1"/>
<dbReference type="FunCoup" id="G1NFI7">
    <property type="interactions" value="1"/>
</dbReference>
<reference evidence="3 4" key="1">
    <citation type="journal article" date="2010" name="PLoS Biol.">
        <title>Multi-platform next-generation sequencing of the domestic turkey (Meleagris gallopavo): genome assembly and analysis.</title>
        <authorList>
            <person name="Dalloul R.A."/>
            <person name="Long J.A."/>
            <person name="Zimin A.V."/>
            <person name="Aslam L."/>
            <person name="Beal K."/>
            <person name="Blomberg L.A."/>
            <person name="Bouffard P."/>
            <person name="Burt D.W."/>
            <person name="Crasta O."/>
            <person name="Crooijmans R.P."/>
            <person name="Cooper K."/>
            <person name="Coulombe R.A."/>
            <person name="De S."/>
            <person name="Delany M.E."/>
            <person name="Dodgson J.B."/>
            <person name="Dong J.J."/>
            <person name="Evans C."/>
            <person name="Frederickson K.M."/>
            <person name="Flicek P."/>
            <person name="Florea L."/>
            <person name="Folkerts O."/>
            <person name="Groenen M.A."/>
            <person name="Harkins T.T."/>
            <person name="Herrero J."/>
            <person name="Hoffmann S."/>
            <person name="Megens H.J."/>
            <person name="Jiang A."/>
            <person name="de Jong P."/>
            <person name="Kaiser P."/>
            <person name="Kim H."/>
            <person name="Kim K.W."/>
            <person name="Kim S."/>
            <person name="Langenberger D."/>
            <person name="Lee M.K."/>
            <person name="Lee T."/>
            <person name="Mane S."/>
            <person name="Marcais G."/>
            <person name="Marz M."/>
            <person name="McElroy A.P."/>
            <person name="Modise T."/>
            <person name="Nefedov M."/>
            <person name="Notredame C."/>
            <person name="Paton I.R."/>
            <person name="Payne W.S."/>
            <person name="Pertea G."/>
            <person name="Prickett D."/>
            <person name="Puiu D."/>
            <person name="Qioa D."/>
            <person name="Raineri E."/>
            <person name="Ruffier M."/>
            <person name="Salzberg S.L."/>
            <person name="Schatz M.C."/>
            <person name="Scheuring C."/>
            <person name="Schmidt C.J."/>
            <person name="Schroeder S."/>
            <person name="Searle S.M."/>
            <person name="Smith E.J."/>
            <person name="Smith J."/>
            <person name="Sonstegard T.S."/>
            <person name="Stadler P.F."/>
            <person name="Tafer H."/>
            <person name="Tu Z.J."/>
            <person name="Van Tassell C.P."/>
            <person name="Vilella A.J."/>
            <person name="Williams K.P."/>
            <person name="Yorke J.A."/>
            <person name="Zhang L."/>
            <person name="Zhang H.B."/>
            <person name="Zhang X."/>
            <person name="Zhang Y."/>
            <person name="Reed K.M."/>
        </authorList>
    </citation>
    <scope>NUCLEOTIDE SEQUENCE [LARGE SCALE GENOMIC DNA]</scope>
</reference>
<sequence length="357" mass="40946">MVRLTTDLVARCLGHRNRREEDLGRHLRKITHLNLSDKNLDAIGDISLCRNLRVLYLYDNQISQIQNLGFASHLTHLYLQNNRISCIENLSSLKNLEKLYLGGNSIAVVEGLDQLKEIRELHIESQHLPLGEKLLFDPRSLRSLAKSLSVLNISNNNIDELEQLAVLENLSHLRAADNQLQHMKDLEVVLHKWTKLCSMDLTGNPICHKPKYRDRIVVQSPTLEYLDGKEIKEMERVFLMNWKASKAVRKKSKGRMTNEHADYLHFSGFETPHSILPFNDSPSLTEKTNILILSEIHEDRRNPLPATVEENKSEENSGMYLSHLALNSFGDCFYSSCRASGKQVHEVELHLKSVLVF</sequence>
<protein>
    <submittedName>
        <fullName evidence="3">Uncharacterized protein</fullName>
    </submittedName>
</protein>
<evidence type="ECO:0000313" key="3">
    <source>
        <dbReference type="Ensembl" id="ENSMGAP00000011777.3"/>
    </source>
</evidence>
<dbReference type="Pfam" id="PF14580">
    <property type="entry name" value="LRR_9"/>
    <property type="match status" value="1"/>
</dbReference>
<dbReference type="PANTHER" id="PTHR46652">
    <property type="entry name" value="LEUCINE-RICH REPEAT AND IQ DOMAIN-CONTAINING PROTEIN 1-RELATED"/>
    <property type="match status" value="1"/>
</dbReference>
<dbReference type="InterPro" id="IPR050836">
    <property type="entry name" value="SDS22/Internalin_LRR"/>
</dbReference>
<dbReference type="PANTHER" id="PTHR46652:SF3">
    <property type="entry name" value="LEUCINE-RICH REPEAT-CONTAINING PROTEIN 9"/>
    <property type="match status" value="1"/>
</dbReference>
<dbReference type="SUPFAM" id="SSF52058">
    <property type="entry name" value="L domain-like"/>
    <property type="match status" value="1"/>
</dbReference>
<evidence type="ECO:0000313" key="4">
    <source>
        <dbReference type="Proteomes" id="UP000001645"/>
    </source>
</evidence>
<dbReference type="Pfam" id="PF13855">
    <property type="entry name" value="LRR_8"/>
    <property type="match status" value="1"/>
</dbReference>
<dbReference type="InterPro" id="IPR001611">
    <property type="entry name" value="Leu-rich_rpt"/>
</dbReference>
<evidence type="ECO:0000256" key="2">
    <source>
        <dbReference type="ARBA" id="ARBA00022737"/>
    </source>
</evidence>
<name>G1NFI7_MELGA</name>
<proteinExistence type="predicted"/>
<keyword evidence="1" id="KW-0433">Leucine-rich repeat</keyword>
<dbReference type="SMART" id="SM00365">
    <property type="entry name" value="LRR_SD22"/>
    <property type="match status" value="4"/>
</dbReference>
<dbReference type="PROSITE" id="PS51450">
    <property type="entry name" value="LRR"/>
    <property type="match status" value="4"/>
</dbReference>